<sequence length="130" mass="13015">MRASRRGAAPAFGRALPLVACAAVAAALLTGCAEGADAGGGVDLLSGGGESAGAWPSSVPRPDLPLIEETDLIIAFSATYDLQGGSVDDYAAELMADGFAEQGASTYGDGSHVVLLEVEGDRLFVTITDA</sequence>
<gene>
    <name evidence="2" type="ORF">SAMN04489720_1410</name>
</gene>
<dbReference type="Proteomes" id="UP000198822">
    <property type="component" value="Chromosome I"/>
</dbReference>
<evidence type="ECO:0000313" key="2">
    <source>
        <dbReference type="EMBL" id="SDH48949.1"/>
    </source>
</evidence>
<protein>
    <submittedName>
        <fullName evidence="2">Uncharacterized protein</fullName>
    </submittedName>
</protein>
<proteinExistence type="predicted"/>
<evidence type="ECO:0000313" key="3">
    <source>
        <dbReference type="Proteomes" id="UP000198822"/>
    </source>
</evidence>
<keyword evidence="1" id="KW-0732">Signal</keyword>
<dbReference type="EMBL" id="LT629695">
    <property type="protein sequence ID" value="SDH48949.1"/>
    <property type="molecule type" value="Genomic_DNA"/>
</dbReference>
<dbReference type="STRING" id="399736.SAMN04489720_1410"/>
<organism evidence="2 3">
    <name type="scientific">Agrococcus jejuensis</name>
    <dbReference type="NCBI Taxonomy" id="399736"/>
    <lineage>
        <taxon>Bacteria</taxon>
        <taxon>Bacillati</taxon>
        <taxon>Actinomycetota</taxon>
        <taxon>Actinomycetes</taxon>
        <taxon>Micrococcales</taxon>
        <taxon>Microbacteriaceae</taxon>
        <taxon>Agrococcus</taxon>
    </lineage>
</organism>
<dbReference type="RefSeq" id="WP_092503682.1">
    <property type="nucleotide sequence ID" value="NZ_LT629695.1"/>
</dbReference>
<accession>A0A1G8CUW8</accession>
<feature type="signal peptide" evidence="1">
    <location>
        <begin position="1"/>
        <end position="22"/>
    </location>
</feature>
<reference evidence="3" key="1">
    <citation type="submission" date="2016-10" db="EMBL/GenBank/DDBJ databases">
        <authorList>
            <person name="Varghese N."/>
            <person name="Submissions S."/>
        </authorList>
    </citation>
    <scope>NUCLEOTIDE SEQUENCE [LARGE SCALE GENOMIC DNA]</scope>
    <source>
        <strain evidence="3">DSM 22002</strain>
    </source>
</reference>
<evidence type="ECO:0000256" key="1">
    <source>
        <dbReference type="SAM" id="SignalP"/>
    </source>
</evidence>
<feature type="chain" id="PRO_5039251881" evidence="1">
    <location>
        <begin position="23"/>
        <end position="130"/>
    </location>
</feature>
<name>A0A1G8CUW8_9MICO</name>
<dbReference type="AlphaFoldDB" id="A0A1G8CUW8"/>
<dbReference type="PROSITE" id="PS51257">
    <property type="entry name" value="PROKAR_LIPOPROTEIN"/>
    <property type="match status" value="1"/>
</dbReference>
<keyword evidence="3" id="KW-1185">Reference proteome</keyword>
<dbReference type="OrthoDB" id="9842975at2"/>